<dbReference type="GO" id="GO:0052717">
    <property type="term" value="F:tRNA-specific adenosine-34 deaminase activity"/>
    <property type="evidence" value="ECO:0007669"/>
    <property type="project" value="TreeGrafter"/>
</dbReference>
<dbReference type="Pfam" id="PF00383">
    <property type="entry name" value="dCMP_cyt_deam_1"/>
    <property type="match status" value="1"/>
</dbReference>
<dbReference type="PANTHER" id="PTHR11079:SF156">
    <property type="entry name" value="INACTIVE TRNA-SPECIFIC ADENOSINE DEAMINASE-LIKE PROTEIN 3-RELATED"/>
    <property type="match status" value="1"/>
</dbReference>
<evidence type="ECO:0000256" key="1">
    <source>
        <dbReference type="ARBA" id="ARBA00022694"/>
    </source>
</evidence>
<dbReference type="InterPro" id="IPR002125">
    <property type="entry name" value="CMP_dCMP_dom"/>
</dbReference>
<name>A0A642V1I2_9ASCO</name>
<sequence length="330" mass="36961">MIPNPRIDFLPEEVHQLNHLRRLVKEDQMNDNPDGVVYLRIVVCTLDTLDDQDRIYQVVKEAVDDENFEVIVEKKQVSKYPAYTKEQATEWSKLSWPMMWRGNPNLIKTPLQESEVQQAIKYLKTVAEMGAHNDSGELPIATVIVDPVKDKVVVSKCDNRTQGQNPINHSIMTAIYEAAIKEAERRRNKQASNASLETLVSHSNSSSTSTLSSTTASPQESPFGGADGDGGGGWLESERNYLCLNLHVYTTHEPCAMCAMALVHSRIAKLFYIRSSPLTGAIEPNSGAGYGIHWSKQLNWSYEAWKWRGSLQTDEEPIDNVPSLNDSTNA</sequence>
<dbReference type="AlphaFoldDB" id="A0A642V1I2"/>
<accession>A0A642V1I2</accession>
<gene>
    <name evidence="5" type="ORF">TRICI_004101</name>
</gene>
<dbReference type="GO" id="GO:0005634">
    <property type="term" value="C:nucleus"/>
    <property type="evidence" value="ECO:0007669"/>
    <property type="project" value="TreeGrafter"/>
</dbReference>
<feature type="region of interest" description="Disordered" evidence="3">
    <location>
        <begin position="186"/>
        <end position="230"/>
    </location>
</feature>
<dbReference type="Proteomes" id="UP000761534">
    <property type="component" value="Unassembled WGS sequence"/>
</dbReference>
<comment type="caution">
    <text evidence="5">The sequence shown here is derived from an EMBL/GenBank/DDBJ whole genome shotgun (WGS) entry which is preliminary data.</text>
</comment>
<evidence type="ECO:0000313" key="5">
    <source>
        <dbReference type="EMBL" id="KAA8910577.1"/>
    </source>
</evidence>
<protein>
    <recommendedName>
        <fullName evidence="4">CMP/dCMP-type deaminase domain-containing protein</fullName>
    </recommendedName>
</protein>
<dbReference type="VEuPathDB" id="FungiDB:TRICI_004101"/>
<feature type="compositionally biased region" description="Low complexity" evidence="3">
    <location>
        <begin position="195"/>
        <end position="217"/>
    </location>
</feature>
<dbReference type="GO" id="GO:0008033">
    <property type="term" value="P:tRNA processing"/>
    <property type="evidence" value="ECO:0007669"/>
    <property type="project" value="UniProtKB-KW"/>
</dbReference>
<feature type="domain" description="CMP/dCMP-type deaminase" evidence="4">
    <location>
        <begin position="114"/>
        <end position="285"/>
    </location>
</feature>
<proteinExistence type="inferred from homology"/>
<dbReference type="InterPro" id="IPR016193">
    <property type="entry name" value="Cytidine_deaminase-like"/>
</dbReference>
<keyword evidence="1" id="KW-0819">tRNA processing</keyword>
<dbReference type="PROSITE" id="PS51747">
    <property type="entry name" value="CYT_DCMP_DEAMINASES_2"/>
    <property type="match status" value="1"/>
</dbReference>
<evidence type="ECO:0000256" key="2">
    <source>
        <dbReference type="ARBA" id="ARBA00038160"/>
    </source>
</evidence>
<comment type="similarity">
    <text evidence="2">Belongs to the cytidine and deoxycytidylate deaminase family. ADAT3 subfamily.</text>
</comment>
<dbReference type="GO" id="GO:0005737">
    <property type="term" value="C:cytoplasm"/>
    <property type="evidence" value="ECO:0007669"/>
    <property type="project" value="TreeGrafter"/>
</dbReference>
<keyword evidence="6" id="KW-1185">Reference proteome</keyword>
<evidence type="ECO:0000256" key="3">
    <source>
        <dbReference type="SAM" id="MobiDB-lite"/>
    </source>
</evidence>
<dbReference type="SUPFAM" id="SSF53927">
    <property type="entry name" value="Cytidine deaminase-like"/>
    <property type="match status" value="1"/>
</dbReference>
<dbReference type="EMBL" id="SWFS01000307">
    <property type="protein sequence ID" value="KAA8910577.1"/>
    <property type="molecule type" value="Genomic_DNA"/>
</dbReference>
<organism evidence="5 6">
    <name type="scientific">Trichomonascus ciferrii</name>
    <dbReference type="NCBI Taxonomy" id="44093"/>
    <lineage>
        <taxon>Eukaryota</taxon>
        <taxon>Fungi</taxon>
        <taxon>Dikarya</taxon>
        <taxon>Ascomycota</taxon>
        <taxon>Saccharomycotina</taxon>
        <taxon>Dipodascomycetes</taxon>
        <taxon>Dipodascales</taxon>
        <taxon>Trichomonascaceae</taxon>
        <taxon>Trichomonascus</taxon>
        <taxon>Trichomonascus ciferrii complex</taxon>
    </lineage>
</organism>
<dbReference type="PANTHER" id="PTHR11079">
    <property type="entry name" value="CYTOSINE DEAMINASE FAMILY MEMBER"/>
    <property type="match status" value="1"/>
</dbReference>
<evidence type="ECO:0000259" key="4">
    <source>
        <dbReference type="PROSITE" id="PS51747"/>
    </source>
</evidence>
<dbReference type="Gene3D" id="3.40.140.10">
    <property type="entry name" value="Cytidine Deaminase, domain 2"/>
    <property type="match status" value="1"/>
</dbReference>
<evidence type="ECO:0000313" key="6">
    <source>
        <dbReference type="Proteomes" id="UP000761534"/>
    </source>
</evidence>
<reference evidence="5" key="1">
    <citation type="journal article" date="2019" name="G3 (Bethesda)">
        <title>Genome Assemblies of Two Rare Opportunistic Yeast Pathogens: Diutina rugosa (syn. Candida rugosa) and Trichomonascus ciferrii (syn. Candida ciferrii).</title>
        <authorList>
            <person name="Mixao V."/>
            <person name="Saus E."/>
            <person name="Hansen A.P."/>
            <person name="Lass-Florl C."/>
            <person name="Gabaldon T."/>
        </authorList>
    </citation>
    <scope>NUCLEOTIDE SEQUENCE</scope>
    <source>
        <strain evidence="5">CBS 4856</strain>
    </source>
</reference>
<dbReference type="OrthoDB" id="3180714at2759"/>